<evidence type="ECO:0000313" key="2">
    <source>
        <dbReference type="EMBL" id="RNF07103.1"/>
    </source>
</evidence>
<dbReference type="RefSeq" id="XP_029225591.1">
    <property type="nucleotide sequence ID" value="XM_029374438.1"/>
</dbReference>
<name>A0A3R7L400_9TRYP</name>
<dbReference type="Proteomes" id="UP000284403">
    <property type="component" value="Unassembled WGS sequence"/>
</dbReference>
<feature type="region of interest" description="Disordered" evidence="1">
    <location>
        <begin position="1"/>
        <end position="48"/>
    </location>
</feature>
<feature type="compositionally biased region" description="Polar residues" evidence="1">
    <location>
        <begin position="15"/>
        <end position="31"/>
    </location>
</feature>
<organism evidence="2 3">
    <name type="scientific">Trypanosoma conorhini</name>
    <dbReference type="NCBI Taxonomy" id="83891"/>
    <lineage>
        <taxon>Eukaryota</taxon>
        <taxon>Discoba</taxon>
        <taxon>Euglenozoa</taxon>
        <taxon>Kinetoplastea</taxon>
        <taxon>Metakinetoplastina</taxon>
        <taxon>Trypanosomatida</taxon>
        <taxon>Trypanosomatidae</taxon>
        <taxon>Trypanosoma</taxon>
    </lineage>
</organism>
<protein>
    <submittedName>
        <fullName evidence="2">Uncharacterized protein</fullName>
    </submittedName>
</protein>
<sequence>MYNLDFLLQPHPSELSYTYSEPPQPQRASSQNDDHDAPANSFPKDGVYNFPDSLSENYLRDYSEAVPASREDAGKTGSPVINSSKGAVADYKPAMCDYPALETSASRGNKKHPSAALSTASSRINRSGVYDTAHPYFSQLDQDNQSNFGYGLDALLNGVELGFGPQPSYPVASPSSLPGAAHKSQDADYDLEEVHNEKIPAEVYFPRSAAPVSALSGLHKKISSASSVSVNGQTKSNETFTGEKVIYCAEYPSLAVPLLRESLGGEARGYMQDAGLFRNQFFGENEKSGSGSNVPSAPLDSRKVHAAELEALMTVPPSSGAASSVSAVSNGRGKTGLVFSAKGNRATRRYRPSVEGTQDAFEKRRSSDMEYPAFDAHSFRESFYWPNSSHQALHALPPAVERGKKNLGPPVAQRSL</sequence>
<evidence type="ECO:0000256" key="1">
    <source>
        <dbReference type="SAM" id="MobiDB-lite"/>
    </source>
</evidence>
<proteinExistence type="predicted"/>
<accession>A0A3R7L400</accession>
<evidence type="ECO:0000313" key="3">
    <source>
        <dbReference type="Proteomes" id="UP000284403"/>
    </source>
</evidence>
<gene>
    <name evidence="2" type="ORF">Tco025E_07573</name>
</gene>
<reference evidence="2 3" key="1">
    <citation type="journal article" date="2018" name="BMC Genomics">
        <title>Genomic comparison of Trypanosoma conorhini and Trypanosoma rangeli to Trypanosoma cruzi strains of high and low virulence.</title>
        <authorList>
            <person name="Bradwell K.R."/>
            <person name="Koparde V.N."/>
            <person name="Matveyev A.V."/>
            <person name="Serrano M.G."/>
            <person name="Alves J.M."/>
            <person name="Parikh H."/>
            <person name="Huang B."/>
            <person name="Lee V."/>
            <person name="Espinosa-Alvarez O."/>
            <person name="Ortiz P.A."/>
            <person name="Costa-Martins A.G."/>
            <person name="Teixeira M.M."/>
            <person name="Buck G.A."/>
        </authorList>
    </citation>
    <scope>NUCLEOTIDE SEQUENCE [LARGE SCALE GENOMIC DNA]</scope>
    <source>
        <strain evidence="2 3">025E</strain>
    </source>
</reference>
<dbReference type="GeneID" id="40321184"/>
<keyword evidence="3" id="KW-1185">Reference proteome</keyword>
<dbReference type="EMBL" id="MKKU01000576">
    <property type="protein sequence ID" value="RNF07103.1"/>
    <property type="molecule type" value="Genomic_DNA"/>
</dbReference>
<dbReference type="AlphaFoldDB" id="A0A3R7L400"/>
<comment type="caution">
    <text evidence="2">The sequence shown here is derived from an EMBL/GenBank/DDBJ whole genome shotgun (WGS) entry which is preliminary data.</text>
</comment>